<reference evidence="1 2" key="1">
    <citation type="journal article" date="2016" name="Mol. Biol. Evol.">
        <title>Comparative Genomics of Early-Diverging Mushroom-Forming Fungi Provides Insights into the Origins of Lignocellulose Decay Capabilities.</title>
        <authorList>
            <person name="Nagy L.G."/>
            <person name="Riley R."/>
            <person name="Tritt A."/>
            <person name="Adam C."/>
            <person name="Daum C."/>
            <person name="Floudas D."/>
            <person name="Sun H."/>
            <person name="Yadav J.S."/>
            <person name="Pangilinan J."/>
            <person name="Larsson K.H."/>
            <person name="Matsuura K."/>
            <person name="Barry K."/>
            <person name="Labutti K."/>
            <person name="Kuo R."/>
            <person name="Ohm R.A."/>
            <person name="Bhattacharya S.S."/>
            <person name="Shirouzu T."/>
            <person name="Yoshinaga Y."/>
            <person name="Martin F.M."/>
            <person name="Grigoriev I.V."/>
            <person name="Hibbett D.S."/>
        </authorList>
    </citation>
    <scope>NUCLEOTIDE SEQUENCE [LARGE SCALE GENOMIC DNA]</scope>
    <source>
        <strain evidence="1 2">TUFC12733</strain>
    </source>
</reference>
<accession>A0A167KHG2</accession>
<keyword evidence="2" id="KW-1185">Reference proteome</keyword>
<proteinExistence type="predicted"/>
<protein>
    <submittedName>
        <fullName evidence="1">Uncharacterized protein</fullName>
    </submittedName>
</protein>
<dbReference type="AlphaFoldDB" id="A0A167KHG2"/>
<evidence type="ECO:0000313" key="1">
    <source>
        <dbReference type="EMBL" id="KZO94655.1"/>
    </source>
</evidence>
<dbReference type="EMBL" id="KV417293">
    <property type="protein sequence ID" value="KZO94655.1"/>
    <property type="molecule type" value="Genomic_DNA"/>
</dbReference>
<dbReference type="Proteomes" id="UP000076738">
    <property type="component" value="Unassembled WGS sequence"/>
</dbReference>
<name>A0A167KHG2_CALVF</name>
<organism evidence="1 2">
    <name type="scientific">Calocera viscosa (strain TUFC12733)</name>
    <dbReference type="NCBI Taxonomy" id="1330018"/>
    <lineage>
        <taxon>Eukaryota</taxon>
        <taxon>Fungi</taxon>
        <taxon>Dikarya</taxon>
        <taxon>Basidiomycota</taxon>
        <taxon>Agaricomycotina</taxon>
        <taxon>Dacrymycetes</taxon>
        <taxon>Dacrymycetales</taxon>
        <taxon>Dacrymycetaceae</taxon>
        <taxon>Calocera</taxon>
    </lineage>
</organism>
<evidence type="ECO:0000313" key="2">
    <source>
        <dbReference type="Proteomes" id="UP000076738"/>
    </source>
</evidence>
<gene>
    <name evidence="1" type="ORF">CALVIDRAFT_538775</name>
</gene>
<sequence>MDRLRLRGILDQARLSLMQVFKPTADDKEWPAFAKTHSPTKLINTPEYQSSAWSDLGLEHLAFLYDDTNQYRSRSTEVAYNFADPPFMQAVETIHIEEDRNIMTQLLNILQHSSGLNHQ</sequence>